<name>A0A561PPD5_9BACT</name>
<accession>A0A561PPD5</accession>
<keyword evidence="3" id="KW-0808">Transferase</keyword>
<keyword evidence="1" id="KW-0472">Membrane</keyword>
<dbReference type="InterPro" id="IPR050640">
    <property type="entry name" value="Bact_2-comp_sensor_kinase"/>
</dbReference>
<dbReference type="EMBL" id="VIWO01000005">
    <property type="protein sequence ID" value="TWF39967.1"/>
    <property type="molecule type" value="Genomic_DNA"/>
</dbReference>
<feature type="transmembrane region" description="Helical" evidence="1">
    <location>
        <begin position="111"/>
        <end position="130"/>
    </location>
</feature>
<keyword evidence="1" id="KW-0812">Transmembrane</keyword>
<dbReference type="InterPro" id="IPR010559">
    <property type="entry name" value="Sig_transdc_His_kin_internal"/>
</dbReference>
<comment type="caution">
    <text evidence="3">The sequence shown here is derived from an EMBL/GenBank/DDBJ whole genome shotgun (WGS) entry which is preliminary data.</text>
</comment>
<dbReference type="Pfam" id="PF06580">
    <property type="entry name" value="His_kinase"/>
    <property type="match status" value="1"/>
</dbReference>
<dbReference type="OrthoDB" id="9809908at2"/>
<gene>
    <name evidence="3" type="ORF">FHW36_105408</name>
</gene>
<sequence>MIVMTNWFKKRYLQEIGIFIAMFILTMVNQFFQLDSFTAVFKGLVFFIIIYALAQLHWHFIFPLFWNRKYGKYALISFGALLLGTLILWPVDFFWVEPGILPQENILYVLLYYFVINIASVSTIMFLFLVRQHASQIRKRTEDKLLLAEMNIRLLHAQLNPHFLFNMFNNLYGVSLTEPDRVPQLILKLSQLMRYQLEDGRKPQVKLQEEISFIENYIVIEKERVGTRCEITFAVHARQPDLEKITIAPLILITLIENAFKHSTTASGQSFVHINIQLNGSTLTVAIANSLGDLSLKSGSTGIGLATIRERLELLYAGKYHLDISPDESEFKVVLKMQLN</sequence>
<dbReference type="GO" id="GO:0000155">
    <property type="term" value="F:phosphorelay sensor kinase activity"/>
    <property type="evidence" value="ECO:0007669"/>
    <property type="project" value="InterPro"/>
</dbReference>
<organism evidence="3 4">
    <name type="scientific">Chitinophaga polysaccharea</name>
    <dbReference type="NCBI Taxonomy" id="1293035"/>
    <lineage>
        <taxon>Bacteria</taxon>
        <taxon>Pseudomonadati</taxon>
        <taxon>Bacteroidota</taxon>
        <taxon>Chitinophagia</taxon>
        <taxon>Chitinophagales</taxon>
        <taxon>Chitinophagaceae</taxon>
        <taxon>Chitinophaga</taxon>
    </lineage>
</organism>
<evidence type="ECO:0000256" key="1">
    <source>
        <dbReference type="SAM" id="Phobius"/>
    </source>
</evidence>
<evidence type="ECO:0000259" key="2">
    <source>
        <dbReference type="Pfam" id="PF06580"/>
    </source>
</evidence>
<evidence type="ECO:0000313" key="3">
    <source>
        <dbReference type="EMBL" id="TWF39967.1"/>
    </source>
</evidence>
<dbReference type="GO" id="GO:0016020">
    <property type="term" value="C:membrane"/>
    <property type="evidence" value="ECO:0007669"/>
    <property type="project" value="InterPro"/>
</dbReference>
<proteinExistence type="predicted"/>
<dbReference type="Proteomes" id="UP000320811">
    <property type="component" value="Unassembled WGS sequence"/>
</dbReference>
<keyword evidence="1" id="KW-1133">Transmembrane helix</keyword>
<dbReference type="AlphaFoldDB" id="A0A561PPD5"/>
<feature type="transmembrane region" description="Helical" evidence="1">
    <location>
        <begin position="73"/>
        <end position="91"/>
    </location>
</feature>
<dbReference type="PANTHER" id="PTHR34220">
    <property type="entry name" value="SENSOR HISTIDINE KINASE YPDA"/>
    <property type="match status" value="1"/>
</dbReference>
<dbReference type="PANTHER" id="PTHR34220:SF7">
    <property type="entry name" value="SENSOR HISTIDINE KINASE YPDA"/>
    <property type="match status" value="1"/>
</dbReference>
<feature type="domain" description="Signal transduction histidine kinase internal region" evidence="2">
    <location>
        <begin position="151"/>
        <end position="228"/>
    </location>
</feature>
<dbReference type="Gene3D" id="3.30.565.10">
    <property type="entry name" value="Histidine kinase-like ATPase, C-terminal domain"/>
    <property type="match status" value="1"/>
</dbReference>
<feature type="transmembrane region" description="Helical" evidence="1">
    <location>
        <begin position="12"/>
        <end position="32"/>
    </location>
</feature>
<keyword evidence="4" id="KW-1185">Reference proteome</keyword>
<reference evidence="3 4" key="1">
    <citation type="submission" date="2019-06" db="EMBL/GenBank/DDBJ databases">
        <title>Sorghum-associated microbial communities from plants grown in Nebraska, USA.</title>
        <authorList>
            <person name="Schachtman D."/>
        </authorList>
    </citation>
    <scope>NUCLEOTIDE SEQUENCE [LARGE SCALE GENOMIC DNA]</scope>
    <source>
        <strain evidence="3 4">1209</strain>
    </source>
</reference>
<evidence type="ECO:0000313" key="4">
    <source>
        <dbReference type="Proteomes" id="UP000320811"/>
    </source>
</evidence>
<feature type="transmembrane region" description="Helical" evidence="1">
    <location>
        <begin position="44"/>
        <end position="66"/>
    </location>
</feature>
<dbReference type="InterPro" id="IPR036890">
    <property type="entry name" value="HATPase_C_sf"/>
</dbReference>
<dbReference type="SUPFAM" id="SSF55874">
    <property type="entry name" value="ATPase domain of HSP90 chaperone/DNA topoisomerase II/histidine kinase"/>
    <property type="match status" value="1"/>
</dbReference>
<protein>
    <submittedName>
        <fullName evidence="3">Histidine kinase</fullName>
    </submittedName>
</protein>
<keyword evidence="3" id="KW-0418">Kinase</keyword>